<dbReference type="GO" id="GO:0055085">
    <property type="term" value="P:transmembrane transport"/>
    <property type="evidence" value="ECO:0007669"/>
    <property type="project" value="InterPro"/>
</dbReference>
<dbReference type="AlphaFoldDB" id="A0A4U8Q4E5"/>
<feature type="transmembrane region" description="Helical" evidence="7">
    <location>
        <begin position="241"/>
        <end position="262"/>
    </location>
</feature>
<dbReference type="PANTHER" id="PTHR43744:SF12">
    <property type="entry name" value="ABC TRANSPORTER PERMEASE PROTEIN MG189-RELATED"/>
    <property type="match status" value="1"/>
</dbReference>
<gene>
    <name evidence="9" type="primary">ycjP_9</name>
    <name evidence="9" type="ORF">DSM106044_04084</name>
</gene>
<keyword evidence="6 7" id="KW-0472">Membrane</keyword>
<organism evidence="9 10">
    <name type="scientific">Robinsoniella peoriensis</name>
    <dbReference type="NCBI Taxonomy" id="180332"/>
    <lineage>
        <taxon>Bacteria</taxon>
        <taxon>Bacillati</taxon>
        <taxon>Bacillota</taxon>
        <taxon>Clostridia</taxon>
        <taxon>Lachnospirales</taxon>
        <taxon>Lachnospiraceae</taxon>
        <taxon>Robinsoniella</taxon>
    </lineage>
</organism>
<feature type="transmembrane region" description="Helical" evidence="7">
    <location>
        <begin position="106"/>
        <end position="127"/>
    </location>
</feature>
<proteinExistence type="inferred from homology"/>
<keyword evidence="2 7" id="KW-0813">Transport</keyword>
<feature type="transmembrane region" description="Helical" evidence="7">
    <location>
        <begin position="139"/>
        <end position="166"/>
    </location>
</feature>
<comment type="caution">
    <text evidence="9">The sequence shown here is derived from an EMBL/GenBank/DDBJ whole genome shotgun (WGS) entry which is preliminary data.</text>
</comment>
<dbReference type="Proteomes" id="UP000306509">
    <property type="component" value="Unassembled WGS sequence"/>
</dbReference>
<dbReference type="PROSITE" id="PS51257">
    <property type="entry name" value="PROKAR_LIPOPROTEIN"/>
    <property type="match status" value="1"/>
</dbReference>
<feature type="transmembrane region" description="Helical" evidence="7">
    <location>
        <begin position="67"/>
        <end position="94"/>
    </location>
</feature>
<dbReference type="PANTHER" id="PTHR43744">
    <property type="entry name" value="ABC TRANSPORTER PERMEASE PROTEIN MG189-RELATED-RELATED"/>
    <property type="match status" value="1"/>
</dbReference>
<keyword evidence="10" id="KW-1185">Reference proteome</keyword>
<feature type="transmembrane region" description="Helical" evidence="7">
    <location>
        <begin position="187"/>
        <end position="208"/>
    </location>
</feature>
<accession>A0A4U8Q4E5</accession>
<evidence type="ECO:0000256" key="7">
    <source>
        <dbReference type="RuleBase" id="RU363032"/>
    </source>
</evidence>
<evidence type="ECO:0000256" key="1">
    <source>
        <dbReference type="ARBA" id="ARBA00004651"/>
    </source>
</evidence>
<protein>
    <submittedName>
        <fullName evidence="9">Inner membrane ABC transporter permease protein YcjP</fullName>
    </submittedName>
</protein>
<evidence type="ECO:0000256" key="4">
    <source>
        <dbReference type="ARBA" id="ARBA00022692"/>
    </source>
</evidence>
<dbReference type="CDD" id="cd06261">
    <property type="entry name" value="TM_PBP2"/>
    <property type="match status" value="1"/>
</dbReference>
<feature type="transmembrane region" description="Helical" evidence="7">
    <location>
        <begin position="12"/>
        <end position="33"/>
    </location>
</feature>
<feature type="domain" description="ABC transmembrane type-1" evidence="8">
    <location>
        <begin position="71"/>
        <end position="262"/>
    </location>
</feature>
<evidence type="ECO:0000256" key="6">
    <source>
        <dbReference type="ARBA" id="ARBA00023136"/>
    </source>
</evidence>
<reference evidence="9 10" key="1">
    <citation type="journal article" date="2019" name="Anaerobe">
        <title>Detection of Robinsoniella peoriensis in multiple bone samples of a trauma patient.</title>
        <authorList>
            <person name="Schrottner P."/>
            <person name="Hartwich K."/>
            <person name="Bunk B."/>
            <person name="Schober I."/>
            <person name="Helbig S."/>
            <person name="Rudolph W.W."/>
            <person name="Gunzer F."/>
        </authorList>
    </citation>
    <scope>NUCLEOTIDE SEQUENCE [LARGE SCALE GENOMIC DNA]</scope>
    <source>
        <strain evidence="9 10">DSM 106044</strain>
    </source>
</reference>
<comment type="subcellular location">
    <subcellularLocation>
        <location evidence="1 7">Cell membrane</location>
        <topology evidence="1 7">Multi-pass membrane protein</topology>
    </subcellularLocation>
</comment>
<keyword evidence="3" id="KW-1003">Cell membrane</keyword>
<dbReference type="RefSeq" id="WP_138003533.1">
    <property type="nucleotide sequence ID" value="NZ_CAUSDN010000053.1"/>
</dbReference>
<evidence type="ECO:0000256" key="3">
    <source>
        <dbReference type="ARBA" id="ARBA00022475"/>
    </source>
</evidence>
<keyword evidence="5 7" id="KW-1133">Transmembrane helix</keyword>
<comment type="similarity">
    <text evidence="7">Belongs to the binding-protein-dependent transport system permease family.</text>
</comment>
<dbReference type="InterPro" id="IPR000515">
    <property type="entry name" value="MetI-like"/>
</dbReference>
<dbReference type="Gene3D" id="1.10.3720.10">
    <property type="entry name" value="MetI-like"/>
    <property type="match status" value="1"/>
</dbReference>
<dbReference type="Pfam" id="PF00528">
    <property type="entry name" value="BPD_transp_1"/>
    <property type="match status" value="1"/>
</dbReference>
<dbReference type="SUPFAM" id="SSF161098">
    <property type="entry name" value="MetI-like"/>
    <property type="match status" value="1"/>
</dbReference>
<evidence type="ECO:0000313" key="9">
    <source>
        <dbReference type="EMBL" id="TLC99103.1"/>
    </source>
</evidence>
<evidence type="ECO:0000259" key="8">
    <source>
        <dbReference type="PROSITE" id="PS50928"/>
    </source>
</evidence>
<dbReference type="InterPro" id="IPR035906">
    <property type="entry name" value="MetI-like_sf"/>
</dbReference>
<dbReference type="GO" id="GO:0005886">
    <property type="term" value="C:plasma membrane"/>
    <property type="evidence" value="ECO:0007669"/>
    <property type="project" value="UniProtKB-SubCell"/>
</dbReference>
<evidence type="ECO:0000313" key="10">
    <source>
        <dbReference type="Proteomes" id="UP000306509"/>
    </source>
</evidence>
<name>A0A4U8Q4E5_9FIRM</name>
<dbReference type="PROSITE" id="PS50928">
    <property type="entry name" value="ABC_TM1"/>
    <property type="match status" value="1"/>
</dbReference>
<evidence type="ECO:0000256" key="2">
    <source>
        <dbReference type="ARBA" id="ARBA00022448"/>
    </source>
</evidence>
<sequence>MNKHRQRILSILKYTILILFLIACLYPLLWLIINSFKTQDELFLNTWGLPQVWTLENYKHAVIDGKIGIYFGNSILVSVISVLGTIVLSVMASYGVTRLRWKLSNLTLGIFLLGLMIPAYGSVIPLYSIFNKAGILNTYIAVIIPHITFALPTAIFILSGFFIAVPRELEEAAIIDGCSLIQAFRKVVTPVVVPGIVTITVISFINIWNDLLFSQIFLTDKAKMPLPIGLTEFKGIYATDYVGMIAAIVITVIPVIIVYVILHDKIIDGMIAGAVKG</sequence>
<keyword evidence="4 7" id="KW-0812">Transmembrane</keyword>
<evidence type="ECO:0000256" key="5">
    <source>
        <dbReference type="ARBA" id="ARBA00022989"/>
    </source>
</evidence>
<dbReference type="EMBL" id="QGQD01000077">
    <property type="protein sequence ID" value="TLC99103.1"/>
    <property type="molecule type" value="Genomic_DNA"/>
</dbReference>